<evidence type="ECO:0000313" key="1">
    <source>
        <dbReference type="EMBL" id="KAJ8003489.1"/>
    </source>
</evidence>
<name>A0ACC2GIM5_DALPE</name>
<evidence type="ECO:0000313" key="2">
    <source>
        <dbReference type="Proteomes" id="UP001157502"/>
    </source>
</evidence>
<proteinExistence type="predicted"/>
<dbReference type="EMBL" id="CM055739">
    <property type="protein sequence ID" value="KAJ8003489.1"/>
    <property type="molecule type" value="Genomic_DNA"/>
</dbReference>
<keyword evidence="2" id="KW-1185">Reference proteome</keyword>
<sequence>MGGAFPRDQSSLRWQFNGKQCAIYEEMCYKNQSIAWVSAKALLSFQIRPHCAPQASSEERLGQNANNVKGHEIRIFVEGFTPEQSIIDYPDPTYARRGGQGQTITGRLYKADHHGHKRDHESR</sequence>
<organism evidence="1 2">
    <name type="scientific">Dallia pectoralis</name>
    <name type="common">Alaska blackfish</name>
    <dbReference type="NCBI Taxonomy" id="75939"/>
    <lineage>
        <taxon>Eukaryota</taxon>
        <taxon>Metazoa</taxon>
        <taxon>Chordata</taxon>
        <taxon>Craniata</taxon>
        <taxon>Vertebrata</taxon>
        <taxon>Euteleostomi</taxon>
        <taxon>Actinopterygii</taxon>
        <taxon>Neopterygii</taxon>
        <taxon>Teleostei</taxon>
        <taxon>Protacanthopterygii</taxon>
        <taxon>Esociformes</taxon>
        <taxon>Umbridae</taxon>
        <taxon>Dallia</taxon>
    </lineage>
</organism>
<dbReference type="Proteomes" id="UP001157502">
    <property type="component" value="Chromosome 12"/>
</dbReference>
<comment type="caution">
    <text evidence="1">The sequence shown here is derived from an EMBL/GenBank/DDBJ whole genome shotgun (WGS) entry which is preliminary data.</text>
</comment>
<protein>
    <submittedName>
        <fullName evidence="1">Uncharacterized protein</fullName>
    </submittedName>
</protein>
<reference evidence="1" key="1">
    <citation type="submission" date="2021-05" db="EMBL/GenBank/DDBJ databases">
        <authorList>
            <person name="Pan Q."/>
            <person name="Jouanno E."/>
            <person name="Zahm M."/>
            <person name="Klopp C."/>
            <person name="Cabau C."/>
            <person name="Louis A."/>
            <person name="Berthelot C."/>
            <person name="Parey E."/>
            <person name="Roest Crollius H."/>
            <person name="Montfort J."/>
            <person name="Robinson-Rechavi M."/>
            <person name="Bouchez O."/>
            <person name="Lampietro C."/>
            <person name="Lopez Roques C."/>
            <person name="Donnadieu C."/>
            <person name="Postlethwait J."/>
            <person name="Bobe J."/>
            <person name="Dillon D."/>
            <person name="Chandos A."/>
            <person name="von Hippel F."/>
            <person name="Guiguen Y."/>
        </authorList>
    </citation>
    <scope>NUCLEOTIDE SEQUENCE</scope>
    <source>
        <strain evidence="1">YG-Jan2019</strain>
    </source>
</reference>
<gene>
    <name evidence="1" type="ORF">DPEC_G00148840</name>
</gene>
<accession>A0ACC2GIM5</accession>